<dbReference type="Pfam" id="PF00140">
    <property type="entry name" value="Sigma70_r1_2"/>
    <property type="match status" value="1"/>
</dbReference>
<evidence type="ECO:0000259" key="1">
    <source>
        <dbReference type="Pfam" id="PF00140"/>
    </source>
</evidence>
<name>X1R468_9ZZZZ</name>
<dbReference type="GO" id="GO:0003677">
    <property type="term" value="F:DNA binding"/>
    <property type="evidence" value="ECO:0007669"/>
    <property type="project" value="InterPro"/>
</dbReference>
<dbReference type="InterPro" id="IPR009042">
    <property type="entry name" value="RNA_pol_sigma70_r1_2"/>
</dbReference>
<feature type="domain" description="RNA polymerase sigma-70 region 1.2" evidence="1">
    <location>
        <begin position="71"/>
        <end position="101"/>
    </location>
</feature>
<dbReference type="AlphaFoldDB" id="X1R468"/>
<comment type="caution">
    <text evidence="2">The sequence shown here is derived from an EMBL/GenBank/DDBJ whole genome shotgun (WGS) entry which is preliminary data.</text>
</comment>
<dbReference type="GO" id="GO:0006352">
    <property type="term" value="P:DNA-templated transcription initiation"/>
    <property type="evidence" value="ECO:0007669"/>
    <property type="project" value="InterPro"/>
</dbReference>
<protein>
    <recommendedName>
        <fullName evidence="1">RNA polymerase sigma-70 region 1.2 domain-containing protein</fullName>
    </recommendedName>
</protein>
<dbReference type="InterPro" id="IPR013325">
    <property type="entry name" value="RNA_pol_sigma_r2"/>
</dbReference>
<dbReference type="Gene3D" id="1.10.601.10">
    <property type="entry name" value="RNA Polymerase Primary Sigma Factor"/>
    <property type="match status" value="1"/>
</dbReference>
<accession>X1R468</accession>
<reference evidence="2" key="1">
    <citation type="journal article" date="2014" name="Front. Microbiol.">
        <title>High frequency of phylogenetically diverse reductive dehalogenase-homologous genes in deep subseafloor sedimentary metagenomes.</title>
        <authorList>
            <person name="Kawai M."/>
            <person name="Futagami T."/>
            <person name="Toyoda A."/>
            <person name="Takaki Y."/>
            <person name="Nishi S."/>
            <person name="Hori S."/>
            <person name="Arai W."/>
            <person name="Tsubouchi T."/>
            <person name="Morono Y."/>
            <person name="Uchiyama I."/>
            <person name="Ito T."/>
            <person name="Fujiyama A."/>
            <person name="Inagaki F."/>
            <person name="Takami H."/>
        </authorList>
    </citation>
    <scope>NUCLEOTIDE SEQUENCE</scope>
    <source>
        <strain evidence="2">Expedition CK06-06</strain>
    </source>
</reference>
<sequence>MLRYFGISSPSILPEQLVKPEELDNIFMYLDAVGIQVYNDSSIKKEKEKPAELLSKTKATTKYKSDIRIDDPIRIYLKDMGKVFLLSREGEVSIAKKIENGRIRIIKNLFYIPLGLREIVSYYDKLKNNNIRIEEFIHVDVNDWPHNYSGWKEKQRVMRLLEGIEKYRKKYCESLKRLKKLKYMKKILEEQNALQTLHEKIISKVARLKIQEKVIFDIVYKLKEIVSEVRSIERKVKKNENYFGMERDKILELGEKRITKKLIERVGKNKEQIKQAVEDLQYLVKKLNEIEKNEILLLR</sequence>
<dbReference type="GO" id="GO:0016987">
    <property type="term" value="F:sigma factor activity"/>
    <property type="evidence" value="ECO:0007669"/>
    <property type="project" value="InterPro"/>
</dbReference>
<evidence type="ECO:0000313" key="2">
    <source>
        <dbReference type="EMBL" id="GAI75338.1"/>
    </source>
</evidence>
<proteinExistence type="predicted"/>
<dbReference type="SUPFAM" id="SSF88946">
    <property type="entry name" value="Sigma2 domain of RNA polymerase sigma factors"/>
    <property type="match status" value="1"/>
</dbReference>
<gene>
    <name evidence="2" type="ORF">S12H4_25546</name>
</gene>
<dbReference type="EMBL" id="BARW01014408">
    <property type="protein sequence ID" value="GAI75338.1"/>
    <property type="molecule type" value="Genomic_DNA"/>
</dbReference>
<organism evidence="2">
    <name type="scientific">marine sediment metagenome</name>
    <dbReference type="NCBI Taxonomy" id="412755"/>
    <lineage>
        <taxon>unclassified sequences</taxon>
        <taxon>metagenomes</taxon>
        <taxon>ecological metagenomes</taxon>
    </lineage>
</organism>
<feature type="non-terminal residue" evidence="2">
    <location>
        <position position="299"/>
    </location>
</feature>